<dbReference type="Proteomes" id="UP000321062">
    <property type="component" value="Chromosome"/>
</dbReference>
<dbReference type="GO" id="GO:0008408">
    <property type="term" value="F:3'-5' exonuclease activity"/>
    <property type="evidence" value="ECO:0007669"/>
    <property type="project" value="InterPro"/>
</dbReference>
<evidence type="ECO:0000256" key="6">
    <source>
        <dbReference type="ARBA" id="ARBA00022679"/>
    </source>
</evidence>
<dbReference type="GO" id="GO:0003887">
    <property type="term" value="F:DNA-directed DNA polymerase activity"/>
    <property type="evidence" value="ECO:0007669"/>
    <property type="project" value="UniProtKB-KW"/>
</dbReference>
<dbReference type="InterPro" id="IPR004013">
    <property type="entry name" value="PHP_dom"/>
</dbReference>
<dbReference type="RefSeq" id="WP_147656060.1">
    <property type="nucleotide sequence ID" value="NZ_BMFM01000001.1"/>
</dbReference>
<evidence type="ECO:0000256" key="10">
    <source>
        <dbReference type="ARBA" id="ARBA00025611"/>
    </source>
</evidence>
<keyword evidence="7 13" id="KW-0548">Nucleotidyltransferase</keyword>
<dbReference type="AlphaFoldDB" id="A0A5B9DNS3"/>
<dbReference type="CDD" id="cd04485">
    <property type="entry name" value="DnaE_OBF"/>
    <property type="match status" value="1"/>
</dbReference>
<dbReference type="InterPro" id="IPR011708">
    <property type="entry name" value="DNA_pol3_alpha_NTPase_dom"/>
</dbReference>
<evidence type="ECO:0000256" key="11">
    <source>
        <dbReference type="ARBA" id="ARBA00026073"/>
    </source>
</evidence>
<gene>
    <name evidence="13" type="primary">dnaE</name>
    <name evidence="13" type="ORF">FNA67_11005</name>
</gene>
<dbReference type="InterPro" id="IPR041931">
    <property type="entry name" value="DNA_pol3_alpha_thumb_dom"/>
</dbReference>
<keyword evidence="5" id="KW-0963">Cytoplasm</keyword>
<dbReference type="InterPro" id="IPR016195">
    <property type="entry name" value="Pol/histidinol_Pase-like"/>
</dbReference>
<organism evidence="13 14">
    <name type="scientific">Paradevosia tibetensis</name>
    <dbReference type="NCBI Taxonomy" id="1447062"/>
    <lineage>
        <taxon>Bacteria</taxon>
        <taxon>Pseudomonadati</taxon>
        <taxon>Pseudomonadota</taxon>
        <taxon>Alphaproteobacteria</taxon>
        <taxon>Hyphomicrobiales</taxon>
        <taxon>Devosiaceae</taxon>
        <taxon>Paradevosia</taxon>
    </lineage>
</organism>
<protein>
    <recommendedName>
        <fullName evidence="4">DNA polymerase III subunit alpha</fullName>
        <ecNumber evidence="3">2.7.7.7</ecNumber>
    </recommendedName>
</protein>
<keyword evidence="14" id="KW-1185">Reference proteome</keyword>
<dbReference type="PANTHER" id="PTHR32294">
    <property type="entry name" value="DNA POLYMERASE III SUBUNIT ALPHA"/>
    <property type="match status" value="1"/>
</dbReference>
<evidence type="ECO:0000256" key="9">
    <source>
        <dbReference type="ARBA" id="ARBA00022932"/>
    </source>
</evidence>
<dbReference type="SMART" id="SM00481">
    <property type="entry name" value="POLIIIAc"/>
    <property type="match status" value="1"/>
</dbReference>
<dbReference type="Pfam" id="PF14579">
    <property type="entry name" value="HHH_6"/>
    <property type="match status" value="1"/>
</dbReference>
<dbReference type="Pfam" id="PF07733">
    <property type="entry name" value="DNA_pol3_alpha"/>
    <property type="match status" value="1"/>
</dbReference>
<evidence type="ECO:0000256" key="12">
    <source>
        <dbReference type="ARBA" id="ARBA00049244"/>
    </source>
</evidence>
<keyword evidence="8" id="KW-0235">DNA replication</keyword>
<dbReference type="InterPro" id="IPR029460">
    <property type="entry name" value="DNAPol_HHH"/>
</dbReference>
<dbReference type="Gene3D" id="1.10.150.870">
    <property type="match status" value="1"/>
</dbReference>
<name>A0A5B9DNS3_9HYPH</name>
<proteinExistence type="inferred from homology"/>
<evidence type="ECO:0000256" key="5">
    <source>
        <dbReference type="ARBA" id="ARBA00022490"/>
    </source>
</evidence>
<dbReference type="SUPFAM" id="SSF160975">
    <property type="entry name" value="AF1531-like"/>
    <property type="match status" value="1"/>
</dbReference>
<dbReference type="GO" id="GO:0005737">
    <property type="term" value="C:cytoplasm"/>
    <property type="evidence" value="ECO:0007669"/>
    <property type="project" value="UniProtKB-SubCell"/>
</dbReference>
<dbReference type="InterPro" id="IPR004805">
    <property type="entry name" value="DnaE2/DnaE/PolC"/>
</dbReference>
<evidence type="ECO:0000256" key="7">
    <source>
        <dbReference type="ARBA" id="ARBA00022695"/>
    </source>
</evidence>
<evidence type="ECO:0000256" key="8">
    <source>
        <dbReference type="ARBA" id="ARBA00022705"/>
    </source>
</evidence>
<dbReference type="CDD" id="cd07433">
    <property type="entry name" value="PHP_PolIIIA_DnaE1"/>
    <property type="match status" value="1"/>
</dbReference>
<comment type="subcellular location">
    <subcellularLocation>
        <location evidence="1">Cytoplasm</location>
    </subcellularLocation>
</comment>
<comment type="similarity">
    <text evidence="2">Belongs to the DNA polymerase type-C family. DnaE subfamily.</text>
</comment>
<evidence type="ECO:0000313" key="14">
    <source>
        <dbReference type="Proteomes" id="UP000321062"/>
    </source>
</evidence>
<keyword evidence="6 13" id="KW-0808">Transferase</keyword>
<reference evidence="13 14" key="1">
    <citation type="journal article" date="2015" name="Int. J. Syst. Evol. Microbiol.">
        <title>Youhaiella tibetensis gen. nov., sp. nov., isolated from subsurface sediment.</title>
        <authorList>
            <person name="Wang Y.X."/>
            <person name="Huang F.Q."/>
            <person name="Nogi Y."/>
            <person name="Pang S.J."/>
            <person name="Wang P.K."/>
            <person name="Lv J."/>
        </authorList>
    </citation>
    <scope>NUCLEOTIDE SEQUENCE [LARGE SCALE GENOMIC DNA]</scope>
    <source>
        <strain evidence="14">fig4</strain>
    </source>
</reference>
<dbReference type="PANTHER" id="PTHR32294:SF0">
    <property type="entry name" value="DNA POLYMERASE III SUBUNIT ALPHA"/>
    <property type="match status" value="1"/>
</dbReference>
<dbReference type="SUPFAM" id="SSF89550">
    <property type="entry name" value="PHP domain-like"/>
    <property type="match status" value="1"/>
</dbReference>
<comment type="catalytic activity">
    <reaction evidence="12">
        <text>DNA(n) + a 2'-deoxyribonucleoside 5'-triphosphate = DNA(n+1) + diphosphate</text>
        <dbReference type="Rhea" id="RHEA:22508"/>
        <dbReference type="Rhea" id="RHEA-COMP:17339"/>
        <dbReference type="Rhea" id="RHEA-COMP:17340"/>
        <dbReference type="ChEBI" id="CHEBI:33019"/>
        <dbReference type="ChEBI" id="CHEBI:61560"/>
        <dbReference type="ChEBI" id="CHEBI:173112"/>
        <dbReference type="EC" id="2.7.7.7"/>
    </reaction>
</comment>
<dbReference type="EMBL" id="CP041690">
    <property type="protein sequence ID" value="QEE20666.1"/>
    <property type="molecule type" value="Genomic_DNA"/>
</dbReference>
<evidence type="ECO:0000256" key="3">
    <source>
        <dbReference type="ARBA" id="ARBA00012417"/>
    </source>
</evidence>
<evidence type="ECO:0000256" key="1">
    <source>
        <dbReference type="ARBA" id="ARBA00004496"/>
    </source>
</evidence>
<dbReference type="Gene3D" id="3.20.20.140">
    <property type="entry name" value="Metal-dependent hydrolases"/>
    <property type="match status" value="1"/>
</dbReference>
<dbReference type="InterPro" id="IPR040982">
    <property type="entry name" value="DNA_pol3_finger"/>
</dbReference>
<dbReference type="Pfam" id="PF17657">
    <property type="entry name" value="DNA_pol3_finger"/>
    <property type="match status" value="1"/>
</dbReference>
<dbReference type="Gene3D" id="1.10.10.1600">
    <property type="entry name" value="Bacterial DNA polymerase III alpha subunit, thumb domain"/>
    <property type="match status" value="1"/>
</dbReference>
<dbReference type="GO" id="GO:0006260">
    <property type="term" value="P:DNA replication"/>
    <property type="evidence" value="ECO:0007669"/>
    <property type="project" value="UniProtKB-KW"/>
</dbReference>
<comment type="function">
    <text evidence="10">DNA polymerase III is a complex, multichain enzyme responsible for most of the replicative synthesis in bacteria. This DNA polymerase also exhibits 3' to 5' exonuclease activity. The alpha chain is the DNA polymerase.</text>
</comment>
<dbReference type="InterPro" id="IPR049821">
    <property type="entry name" value="PolIIIA_DnaE1_PHP"/>
</dbReference>
<keyword evidence="9" id="KW-0239">DNA-directed DNA polymerase</keyword>
<dbReference type="KEGG" id="yti:FNA67_11005"/>
<evidence type="ECO:0000256" key="4">
    <source>
        <dbReference type="ARBA" id="ARBA00019114"/>
    </source>
</evidence>
<dbReference type="NCBIfam" id="NF004226">
    <property type="entry name" value="PRK05673.1"/>
    <property type="match status" value="1"/>
</dbReference>
<dbReference type="EC" id="2.7.7.7" evidence="3"/>
<evidence type="ECO:0000256" key="2">
    <source>
        <dbReference type="ARBA" id="ARBA00009496"/>
    </source>
</evidence>
<sequence length="1148" mass="127060">MPGPGFIHLHVHSAFSLLEGAIQLAKILELAKEDKQPAIGIADTNNLFGALELSEKATSKGIQPLIGCELALDFWTADDRGPERGNFGKGGVVLMAATGEGFSNLSRLVSRAYLEGENGRAAAKIGWLDRDNLQGIICLTGGPEGSVDPFFASGLEAHAHSRLDRLRELFDDRLYIELQRHGRHNEALVEPQLLDYAYKRGVPIVATNEPFFKSRKDFEAHDALLAIAGGTVLAQTERRKLSDQHYFKTRAEMMELFADLPEALDSTIEIAQRTSYRPRTRGPILPKFAAAPGVSEDEAVAAEAAALGKMARDGLAKRFEVNGLAPGWTAEQYHERLEFELGIIQKMKFPGYFLIVADFIQWAKGQGIPVGPGRGSGAGSLVAWATTITDLDPLRYNLLFERFLNPERVSMPDFDIDFCQDRREEVIRYVQQKYGAEQVAQIITFGTLQARAVLRDVGRVLQMPYGQVDRICKLVPANPADPWTLERALAEVPQLRAMRDEDETVSQLLEIGQALEGLFRHASTHAAGIVIGDRPLQELVPLYRDPRSDMPVTEYNLKWVEPAGLVKFDFLGLKTLTTISYAVKMINGENGTFDIDKIPLDDEATYKLYAGGDTAGIFQFESPGMRRALIDLKPDRIEDLIAMNALYRPGPMDNIPSFCDRKHGREQVEYPHEALSSVLDETYGIIVYQEQVMQIAQVLSGYSLGEADMLRRAMGKKIKAEMDAQRVRFRDGAIKNGVSEALSDTIFDLLAKFANYGFNKSHAAAYAWVSYQTAYLKTHYPEEFLAASMTLDMGLTEKLADFRREALRHNITIVPPCVNQSEAVFSVRDKKVHYGLAAVKGIGRQVADHIAEIRGDRPYADLADFATRVDPKIVNRRTLETLVNAGAFDSLVSRREQAFAAIDSVLGTAQRVASDRNDGIVDMFASDKPEPIILPEMFEPWSLAERLEREYSAIGFHLSAHPLDAYTDLFEKLRVQRWGDFERAVKEGARAGRIAGTLSSRQDRRTRKGTPMAILNLSDQSGGYECIAFSEQISLYGSVLETGRSLILEVEADERPDGISLRLIKAESIDGATEKLGRQLTVFPESEKCLPAIRAQLKPGGEGAVTLIVSRDGGAREYEIKLPGSFKLTAEVAGGIKALAGVTDVRLN</sequence>
<comment type="subunit">
    <text evidence="11">DNA polymerase III contains a core (composed of alpha, epsilon and theta chains) that associates with a tau subunit. This core dimerizes to form the POLIII' complex. PolIII' associates with the gamma complex (composed of gamma, delta, delta', psi and chi chains) and with the beta chain to form the complete DNA polymerase III complex.</text>
</comment>
<dbReference type="InterPro" id="IPR003141">
    <property type="entry name" value="Pol/His_phosphatase_N"/>
</dbReference>
<dbReference type="Pfam" id="PF02811">
    <property type="entry name" value="PHP"/>
    <property type="match status" value="1"/>
</dbReference>
<dbReference type="OrthoDB" id="9803237at2"/>
<evidence type="ECO:0000313" key="13">
    <source>
        <dbReference type="EMBL" id="QEE20666.1"/>
    </source>
</evidence>
<dbReference type="NCBIfam" id="TIGR00594">
    <property type="entry name" value="polc"/>
    <property type="match status" value="1"/>
</dbReference>
<accession>A0A5B9DNS3</accession>